<keyword evidence="5 7" id="KW-1133">Transmembrane helix</keyword>
<feature type="transmembrane region" description="Helical" evidence="7">
    <location>
        <begin position="134"/>
        <end position="158"/>
    </location>
</feature>
<sequence>MNRNHISVLTQGRESALQANKVLRNTYWLLGMTFIFSAITAFASFAMNARPHPLLVIAGAYGLMFLTHALRNSPWGLVSVFAFTGFLGYTVGPLLNVYISSFSNGPQLVGTALGGTGLIFFALSGYALTTRKDFSYLGGFLFIAAIIGLLAMIASIFFAIPALHLAISALFMLIASGLILMQTSAIIHGGETNYISATVTLFVSIYNLFVSLLNLLGAFGGRE</sequence>
<reference evidence="8 9" key="1">
    <citation type="submission" date="2015-11" db="EMBL/GenBank/DDBJ databases">
        <title>Genomic analysis of 38 Legionella species identifies large and diverse effector repertoires.</title>
        <authorList>
            <person name="Burstein D."/>
            <person name="Amaro F."/>
            <person name="Zusman T."/>
            <person name="Lifshitz Z."/>
            <person name="Cohen O."/>
            <person name="Gilbert J.A."/>
            <person name="Pupko T."/>
            <person name="Shuman H.A."/>
            <person name="Segal G."/>
        </authorList>
    </citation>
    <scope>NUCLEOTIDE SEQUENCE [LARGE SCALE GENOMIC DNA]</scope>
    <source>
        <strain evidence="8 9">ATCC 49505</strain>
    </source>
</reference>
<keyword evidence="3" id="KW-1003">Cell membrane</keyword>
<evidence type="ECO:0000256" key="6">
    <source>
        <dbReference type="ARBA" id="ARBA00023136"/>
    </source>
</evidence>
<dbReference type="STRING" id="45068.Llon_0622"/>
<dbReference type="AlphaFoldDB" id="A0A0W0VQD8"/>
<evidence type="ECO:0000256" key="2">
    <source>
        <dbReference type="ARBA" id="ARBA00010350"/>
    </source>
</evidence>
<feature type="transmembrane region" description="Helical" evidence="7">
    <location>
        <begin position="54"/>
        <end position="70"/>
    </location>
</feature>
<comment type="similarity">
    <text evidence="2 7">Belongs to the BI1 family.</text>
</comment>
<evidence type="ECO:0000256" key="7">
    <source>
        <dbReference type="RuleBase" id="RU004379"/>
    </source>
</evidence>
<dbReference type="OrthoDB" id="9813298at2"/>
<organism evidence="8 9">
    <name type="scientific">Legionella londiniensis</name>
    <dbReference type="NCBI Taxonomy" id="45068"/>
    <lineage>
        <taxon>Bacteria</taxon>
        <taxon>Pseudomonadati</taxon>
        <taxon>Pseudomonadota</taxon>
        <taxon>Gammaproteobacteria</taxon>
        <taxon>Legionellales</taxon>
        <taxon>Legionellaceae</taxon>
        <taxon>Legionella</taxon>
    </lineage>
</organism>
<dbReference type="Pfam" id="PF01027">
    <property type="entry name" value="Bax1-I"/>
    <property type="match status" value="1"/>
</dbReference>
<comment type="caution">
    <text evidence="8">The sequence shown here is derived from an EMBL/GenBank/DDBJ whole genome shotgun (WGS) entry which is preliminary data.</text>
</comment>
<feature type="transmembrane region" description="Helical" evidence="7">
    <location>
        <begin position="76"/>
        <end position="96"/>
    </location>
</feature>
<keyword evidence="4 7" id="KW-0812">Transmembrane</keyword>
<evidence type="ECO:0000256" key="1">
    <source>
        <dbReference type="ARBA" id="ARBA00004651"/>
    </source>
</evidence>
<evidence type="ECO:0000313" key="9">
    <source>
        <dbReference type="Proteomes" id="UP000054997"/>
    </source>
</evidence>
<dbReference type="PATRIC" id="fig|45068.5.peg.668"/>
<dbReference type="CDD" id="cd10433">
    <property type="entry name" value="YccA_like"/>
    <property type="match status" value="1"/>
</dbReference>
<keyword evidence="9" id="KW-1185">Reference proteome</keyword>
<dbReference type="GO" id="GO:0005886">
    <property type="term" value="C:plasma membrane"/>
    <property type="evidence" value="ECO:0007669"/>
    <property type="project" value="UniProtKB-SubCell"/>
</dbReference>
<name>A0A0W0VQD8_9GAMM</name>
<evidence type="ECO:0000313" key="8">
    <source>
        <dbReference type="EMBL" id="KTD22404.1"/>
    </source>
</evidence>
<comment type="subcellular location">
    <subcellularLocation>
        <location evidence="1">Cell membrane</location>
        <topology evidence="1">Multi-pass membrane protein</topology>
    </subcellularLocation>
</comment>
<dbReference type="InterPro" id="IPR006214">
    <property type="entry name" value="Bax_inhibitor_1-related"/>
</dbReference>
<dbReference type="PANTHER" id="PTHR23291">
    <property type="entry name" value="BAX INHIBITOR-RELATED"/>
    <property type="match status" value="1"/>
</dbReference>
<feature type="transmembrane region" description="Helical" evidence="7">
    <location>
        <begin position="194"/>
        <end position="219"/>
    </location>
</feature>
<dbReference type="RefSeq" id="WP_058528636.1">
    <property type="nucleotide sequence ID" value="NZ_CAAAHZ010000007.1"/>
</dbReference>
<evidence type="ECO:0000256" key="5">
    <source>
        <dbReference type="ARBA" id="ARBA00022989"/>
    </source>
</evidence>
<dbReference type="Proteomes" id="UP000054997">
    <property type="component" value="Unassembled WGS sequence"/>
</dbReference>
<evidence type="ECO:0000256" key="4">
    <source>
        <dbReference type="ARBA" id="ARBA00022692"/>
    </source>
</evidence>
<protein>
    <submittedName>
        <fullName evidence="8">Carrier/transport protein</fullName>
    </submittedName>
</protein>
<feature type="transmembrane region" description="Helical" evidence="7">
    <location>
        <begin position="108"/>
        <end position="128"/>
    </location>
</feature>
<gene>
    <name evidence="8" type="ORF">Llon_0622</name>
</gene>
<feature type="transmembrane region" description="Helical" evidence="7">
    <location>
        <begin position="165"/>
        <end position="188"/>
    </location>
</feature>
<proteinExistence type="inferred from homology"/>
<keyword evidence="6 7" id="KW-0472">Membrane</keyword>
<feature type="transmembrane region" description="Helical" evidence="7">
    <location>
        <begin position="27"/>
        <end position="47"/>
    </location>
</feature>
<accession>A0A0W0VQD8</accession>
<dbReference type="PANTHER" id="PTHR23291:SF115">
    <property type="entry name" value="MODULATOR OF FTSH PROTEASE YCCA"/>
    <property type="match status" value="1"/>
</dbReference>
<dbReference type="EMBL" id="LNYK01000010">
    <property type="protein sequence ID" value="KTD22404.1"/>
    <property type="molecule type" value="Genomic_DNA"/>
</dbReference>
<evidence type="ECO:0000256" key="3">
    <source>
        <dbReference type="ARBA" id="ARBA00022475"/>
    </source>
</evidence>